<evidence type="ECO:0000313" key="2">
    <source>
        <dbReference type="Proteomes" id="UP001500707"/>
    </source>
</evidence>
<gene>
    <name evidence="1" type="ORF">GCM10022295_89450</name>
</gene>
<reference evidence="2" key="1">
    <citation type="journal article" date="2019" name="Int. J. Syst. Evol. Microbiol.">
        <title>The Global Catalogue of Microorganisms (GCM) 10K type strain sequencing project: providing services to taxonomists for standard genome sequencing and annotation.</title>
        <authorList>
            <consortium name="The Broad Institute Genomics Platform"/>
            <consortium name="The Broad Institute Genome Sequencing Center for Infectious Disease"/>
            <person name="Wu L."/>
            <person name="Ma J."/>
        </authorList>
    </citation>
    <scope>NUCLEOTIDE SEQUENCE [LARGE SCALE GENOMIC DNA]</scope>
    <source>
        <strain evidence="2">JCM 17656</strain>
    </source>
</reference>
<comment type="caution">
    <text evidence="1">The sequence shown here is derived from an EMBL/GenBank/DDBJ whole genome shotgun (WGS) entry which is preliminary data.</text>
</comment>
<evidence type="ECO:0000313" key="1">
    <source>
        <dbReference type="EMBL" id="GAA3594133.1"/>
    </source>
</evidence>
<dbReference type="EMBL" id="BAABCE010000033">
    <property type="protein sequence ID" value="GAA3594133.1"/>
    <property type="molecule type" value="Genomic_DNA"/>
</dbReference>
<name>A0ABP6YYA1_9ACTN</name>
<dbReference type="Proteomes" id="UP001500707">
    <property type="component" value="Unassembled WGS sequence"/>
</dbReference>
<organism evidence="1 2">
    <name type="scientific">Streptomyces osmaniensis</name>
    <dbReference type="NCBI Taxonomy" id="593134"/>
    <lineage>
        <taxon>Bacteria</taxon>
        <taxon>Bacillati</taxon>
        <taxon>Actinomycetota</taxon>
        <taxon>Actinomycetes</taxon>
        <taxon>Kitasatosporales</taxon>
        <taxon>Streptomycetaceae</taxon>
        <taxon>Streptomyces</taxon>
    </lineage>
</organism>
<dbReference type="RefSeq" id="WP_346186626.1">
    <property type="nucleotide sequence ID" value="NZ_BAABCE010000033.1"/>
</dbReference>
<protein>
    <submittedName>
        <fullName evidence="1">Uncharacterized protein</fullName>
    </submittedName>
</protein>
<accession>A0ABP6YYA1</accession>
<proteinExistence type="predicted"/>
<keyword evidence="2" id="KW-1185">Reference proteome</keyword>
<sequence>MRSGDMVKDSPNRIGSRATARIVGTWAVATGGLIARSDVYHELVDNYDEHEDASDVPPPDGRRRLMPTEIAFQDSEASIYLKGGARFVDFYVPNND</sequence>